<reference evidence="3 4" key="1">
    <citation type="submission" date="2018-11" db="EMBL/GenBank/DDBJ databases">
        <authorList>
            <person name="Stevens M.J."/>
            <person name="Cernela N."/>
            <person name="Spoerry Serrano N."/>
            <person name="Schmitt S."/>
            <person name="Schrenzel J."/>
            <person name="Stephan R."/>
        </authorList>
    </citation>
    <scope>NUCLEOTIDE SEQUENCE [LARGE SCALE GENOMIC DNA]</scope>
    <source>
        <strain evidence="3 4">PP422</strain>
    </source>
</reference>
<feature type="domain" description="GST C-terminal" evidence="2">
    <location>
        <begin position="81"/>
        <end position="202"/>
    </location>
</feature>
<dbReference type="PANTHER" id="PTHR44051:SF8">
    <property type="entry name" value="GLUTATHIONE S-TRANSFERASE GSTA"/>
    <property type="match status" value="1"/>
</dbReference>
<dbReference type="InterPro" id="IPR010987">
    <property type="entry name" value="Glutathione-S-Trfase_C-like"/>
</dbReference>
<dbReference type="SFLD" id="SFLDG01150">
    <property type="entry name" value="Main.1:_Beta-like"/>
    <property type="match status" value="1"/>
</dbReference>
<name>A0A3R8RAJ7_STRSU</name>
<dbReference type="Gene3D" id="1.20.1050.10">
    <property type="match status" value="1"/>
</dbReference>
<dbReference type="PANTHER" id="PTHR44051">
    <property type="entry name" value="GLUTATHIONE S-TRANSFERASE-RELATED"/>
    <property type="match status" value="1"/>
</dbReference>
<dbReference type="CDD" id="cd03188">
    <property type="entry name" value="GST_C_Beta"/>
    <property type="match status" value="1"/>
</dbReference>
<feature type="domain" description="GST N-terminal" evidence="1">
    <location>
        <begin position="1"/>
        <end position="75"/>
    </location>
</feature>
<keyword evidence="3" id="KW-0808">Transferase</keyword>
<dbReference type="Gene3D" id="3.40.30.10">
    <property type="entry name" value="Glutaredoxin"/>
    <property type="match status" value="1"/>
</dbReference>
<dbReference type="Proteomes" id="UP000274117">
    <property type="component" value="Unassembled WGS sequence"/>
</dbReference>
<dbReference type="PROSITE" id="PS50405">
    <property type="entry name" value="GST_CTER"/>
    <property type="match status" value="1"/>
</dbReference>
<dbReference type="PROSITE" id="PS50404">
    <property type="entry name" value="GST_NTER"/>
    <property type="match status" value="1"/>
</dbReference>
<dbReference type="AlphaFoldDB" id="A0A3R8RAJ7"/>
<dbReference type="SUPFAM" id="SSF47616">
    <property type="entry name" value="GST C-terminal domain-like"/>
    <property type="match status" value="1"/>
</dbReference>
<dbReference type="EMBL" id="RSDO01000001">
    <property type="protein sequence ID" value="RRR55552.1"/>
    <property type="molecule type" value="Genomic_DNA"/>
</dbReference>
<dbReference type="Pfam" id="PF02798">
    <property type="entry name" value="GST_N"/>
    <property type="match status" value="1"/>
</dbReference>
<dbReference type="InterPro" id="IPR036249">
    <property type="entry name" value="Thioredoxin-like_sf"/>
</dbReference>
<comment type="caution">
    <text evidence="3">The sequence shown here is derived from an EMBL/GenBank/DDBJ whole genome shotgun (WGS) entry which is preliminary data.</text>
</comment>
<gene>
    <name evidence="3" type="ORF">EI998_00550</name>
</gene>
<dbReference type="InterPro" id="IPR004045">
    <property type="entry name" value="Glutathione_S-Trfase_N"/>
</dbReference>
<evidence type="ECO:0000259" key="2">
    <source>
        <dbReference type="PROSITE" id="PS50405"/>
    </source>
</evidence>
<dbReference type="SFLD" id="SFLDS00019">
    <property type="entry name" value="Glutathione_Transferase_(cytos"/>
    <property type="match status" value="1"/>
</dbReference>
<evidence type="ECO:0000259" key="1">
    <source>
        <dbReference type="PROSITE" id="PS50404"/>
    </source>
</evidence>
<dbReference type="InterPro" id="IPR004046">
    <property type="entry name" value="GST_C"/>
</dbReference>
<protein>
    <submittedName>
        <fullName evidence="3">Glutathione S-transferase family protein</fullName>
    </submittedName>
</protein>
<sequence>MKLYYAPGTCALACWISLEWSGLDYEVERVKLGSEEYLKVNPLGMVPALDVPDYKIVTQANAVLNYIAASSPESQLGPDADLQAQTEFNEIMAFLTGDFHPSFWPIFSPNRYTVSKKADELDAVVQAAYQRVDRAMTFLDGLIGDTDHVYRNQRTVADPYAFVMATWSVKTPKPWTEYPNLARFMKAMKEDEAVAKVLQLSK</sequence>
<dbReference type="CDD" id="cd03057">
    <property type="entry name" value="GST_N_Beta"/>
    <property type="match status" value="1"/>
</dbReference>
<reference evidence="3 4" key="2">
    <citation type="submission" date="2018-12" db="EMBL/GenBank/DDBJ databases">
        <title>Whole-genome sequences of fifteen clinical Streptococcus suis strains isolated from pigs between 2006 and 2018.</title>
        <authorList>
            <person name="Stevens M.J.A."/>
            <person name="Cernela N."/>
            <person name="Spoerry Serrano N."/>
            <person name="Schmitt S."/>
            <person name="Schrenzel J."/>
            <person name="Stephan R."/>
        </authorList>
    </citation>
    <scope>NUCLEOTIDE SEQUENCE [LARGE SCALE GENOMIC DNA]</scope>
    <source>
        <strain evidence="3 4">PP422</strain>
    </source>
</reference>
<dbReference type="GO" id="GO:0016740">
    <property type="term" value="F:transferase activity"/>
    <property type="evidence" value="ECO:0007669"/>
    <property type="project" value="UniProtKB-KW"/>
</dbReference>
<proteinExistence type="predicted"/>
<evidence type="ECO:0000313" key="4">
    <source>
        <dbReference type="Proteomes" id="UP000274117"/>
    </source>
</evidence>
<dbReference type="SFLD" id="SFLDG00358">
    <property type="entry name" value="Main_(cytGST)"/>
    <property type="match status" value="1"/>
</dbReference>
<dbReference type="SUPFAM" id="SSF52833">
    <property type="entry name" value="Thioredoxin-like"/>
    <property type="match status" value="1"/>
</dbReference>
<accession>A0A3R8RAJ7</accession>
<dbReference type="InterPro" id="IPR036282">
    <property type="entry name" value="Glutathione-S-Trfase_C_sf"/>
</dbReference>
<dbReference type="Pfam" id="PF14497">
    <property type="entry name" value="GST_C_3"/>
    <property type="match status" value="1"/>
</dbReference>
<organism evidence="3 4">
    <name type="scientific">Streptococcus suis</name>
    <dbReference type="NCBI Taxonomy" id="1307"/>
    <lineage>
        <taxon>Bacteria</taxon>
        <taxon>Bacillati</taxon>
        <taxon>Bacillota</taxon>
        <taxon>Bacilli</taxon>
        <taxon>Lactobacillales</taxon>
        <taxon>Streptococcaceae</taxon>
        <taxon>Streptococcus</taxon>
    </lineage>
</organism>
<dbReference type="InterPro" id="IPR040079">
    <property type="entry name" value="Glutathione_S-Trfase"/>
</dbReference>
<evidence type="ECO:0000313" key="3">
    <source>
        <dbReference type="EMBL" id="RRR55552.1"/>
    </source>
</evidence>